<keyword evidence="2 9" id="KW-0813">Transport</keyword>
<keyword evidence="8 9" id="KW-0472">Membrane</keyword>
<feature type="transmembrane region" description="Helical" evidence="9">
    <location>
        <begin position="165"/>
        <end position="185"/>
    </location>
</feature>
<evidence type="ECO:0000259" key="10">
    <source>
        <dbReference type="Pfam" id="PF02355"/>
    </source>
</evidence>
<dbReference type="GO" id="GO:0006605">
    <property type="term" value="P:protein targeting"/>
    <property type="evidence" value="ECO:0007669"/>
    <property type="project" value="UniProtKB-UniRule"/>
</dbReference>
<keyword evidence="4 9" id="KW-0812">Transmembrane</keyword>
<keyword evidence="12" id="KW-1185">Reference proteome</keyword>
<dbReference type="GO" id="GO:0043952">
    <property type="term" value="P:protein transport by the Sec complex"/>
    <property type="evidence" value="ECO:0007669"/>
    <property type="project" value="UniProtKB-UniRule"/>
</dbReference>
<dbReference type="PANTHER" id="PTHR30081">
    <property type="entry name" value="PROTEIN-EXPORT MEMBRANE PROTEIN SEC"/>
    <property type="match status" value="1"/>
</dbReference>
<evidence type="ECO:0000313" key="12">
    <source>
        <dbReference type="Proteomes" id="UP000317593"/>
    </source>
</evidence>
<dbReference type="Proteomes" id="UP000317593">
    <property type="component" value="Unassembled WGS sequence"/>
</dbReference>
<dbReference type="GO" id="GO:0065002">
    <property type="term" value="P:intracellular protein transmembrane transport"/>
    <property type="evidence" value="ECO:0007669"/>
    <property type="project" value="UniProtKB-UniRule"/>
</dbReference>
<dbReference type="Gene3D" id="1.20.1640.10">
    <property type="entry name" value="Multidrug efflux transporter AcrB transmembrane domain"/>
    <property type="match status" value="1"/>
</dbReference>
<keyword evidence="7 9" id="KW-0811">Translocation</keyword>
<dbReference type="NCBIfam" id="TIGR00916">
    <property type="entry name" value="2A0604s01"/>
    <property type="match status" value="1"/>
</dbReference>
<feature type="domain" description="Protein export membrane protein SecD/SecF C-terminal" evidence="10">
    <location>
        <begin position="115"/>
        <end position="298"/>
    </location>
</feature>
<keyword evidence="5 9" id="KW-0653">Protein transport</keyword>
<feature type="transmembrane region" description="Helical" evidence="9">
    <location>
        <begin position="197"/>
        <end position="215"/>
    </location>
</feature>
<dbReference type="OrthoDB" id="9805019at2"/>
<comment type="similarity">
    <text evidence="9">Belongs to the SecD/SecF family. SecF subfamily.</text>
</comment>
<organism evidence="11 12">
    <name type="scientific">Fodinibius sediminis</name>
    <dbReference type="NCBI Taxonomy" id="1214077"/>
    <lineage>
        <taxon>Bacteria</taxon>
        <taxon>Pseudomonadati</taxon>
        <taxon>Balneolota</taxon>
        <taxon>Balneolia</taxon>
        <taxon>Balneolales</taxon>
        <taxon>Balneolaceae</taxon>
        <taxon>Fodinibius</taxon>
    </lineage>
</organism>
<dbReference type="InterPro" id="IPR022646">
    <property type="entry name" value="SecD/SecF_CS"/>
</dbReference>
<dbReference type="SUPFAM" id="SSF82866">
    <property type="entry name" value="Multidrug efflux transporter AcrB transmembrane domain"/>
    <property type="match status" value="1"/>
</dbReference>
<evidence type="ECO:0000313" key="11">
    <source>
        <dbReference type="EMBL" id="SMO94383.1"/>
    </source>
</evidence>
<dbReference type="InterPro" id="IPR022645">
    <property type="entry name" value="SecD/SecF_bac"/>
</dbReference>
<dbReference type="NCBIfam" id="TIGR00966">
    <property type="entry name" value="transloc_SecF"/>
    <property type="match status" value="1"/>
</dbReference>
<name>A0A521FDY9_9BACT</name>
<evidence type="ECO:0000256" key="9">
    <source>
        <dbReference type="HAMAP-Rule" id="MF_01464"/>
    </source>
</evidence>
<feature type="transmembrane region" description="Helical" evidence="9">
    <location>
        <begin position="246"/>
        <end position="264"/>
    </location>
</feature>
<proteinExistence type="inferred from homology"/>
<dbReference type="HAMAP" id="MF_01464_B">
    <property type="entry name" value="SecF_B"/>
    <property type="match status" value="1"/>
</dbReference>
<keyword evidence="6 9" id="KW-1133">Transmembrane helix</keyword>
<evidence type="ECO:0000256" key="2">
    <source>
        <dbReference type="ARBA" id="ARBA00022448"/>
    </source>
</evidence>
<feature type="transmembrane region" description="Helical" evidence="9">
    <location>
        <begin position="16"/>
        <end position="35"/>
    </location>
</feature>
<dbReference type="Pfam" id="PF07549">
    <property type="entry name" value="Sec_GG"/>
    <property type="match status" value="1"/>
</dbReference>
<dbReference type="InterPro" id="IPR048634">
    <property type="entry name" value="SecD_SecF_C"/>
</dbReference>
<comment type="subunit">
    <text evidence="9">Forms a complex with SecD. Part of the essential Sec protein translocation apparatus which comprises SecA, SecYEG and auxiliary proteins SecDF. Other proteins may also be involved.</text>
</comment>
<dbReference type="RefSeq" id="WP_142716097.1">
    <property type="nucleotide sequence ID" value="NZ_FXTH01000031.1"/>
</dbReference>
<dbReference type="GO" id="GO:0015450">
    <property type="term" value="F:protein-transporting ATPase activity"/>
    <property type="evidence" value="ECO:0007669"/>
    <property type="project" value="InterPro"/>
</dbReference>
<evidence type="ECO:0000256" key="7">
    <source>
        <dbReference type="ARBA" id="ARBA00023010"/>
    </source>
</evidence>
<dbReference type="Pfam" id="PF02355">
    <property type="entry name" value="SecD_SecF_C"/>
    <property type="match status" value="1"/>
</dbReference>
<feature type="transmembrane region" description="Helical" evidence="9">
    <location>
        <begin position="270"/>
        <end position="294"/>
    </location>
</feature>
<evidence type="ECO:0000256" key="5">
    <source>
        <dbReference type="ARBA" id="ARBA00022927"/>
    </source>
</evidence>
<comment type="subcellular location">
    <subcellularLocation>
        <location evidence="1 9">Cell membrane</location>
        <topology evidence="1 9">Multi-pass membrane protein</topology>
    </subcellularLocation>
</comment>
<dbReference type="InterPro" id="IPR005665">
    <property type="entry name" value="SecF_bac"/>
</dbReference>
<feature type="transmembrane region" description="Helical" evidence="9">
    <location>
        <begin position="135"/>
        <end position="153"/>
    </location>
</feature>
<dbReference type="EMBL" id="FXTH01000031">
    <property type="protein sequence ID" value="SMO94383.1"/>
    <property type="molecule type" value="Genomic_DNA"/>
</dbReference>
<dbReference type="InterPro" id="IPR055344">
    <property type="entry name" value="SecD_SecF_C_bact"/>
</dbReference>
<sequence length="307" mass="34437">MRWFETPNYNFTSYRYLGYLVSGFFIVLAILTISIRGLEYGIDFTGGKQFVLEFQTQPDITAIKQNLTQSLGKAPEVKTFGSPTEVLVLVDSDKATNHLQDLIGQSTQQLYPGDEVRFIKTDVVGPSFAHDLKASAIQAILFSVAVIFIYILIRFKQWTFSVGAILALAHDVLITLGIVVLLQGFMPFSLEINQPMIAAFLTIVGYSINDTVVVFDRIRENLTKYKSETYETLINKSINETLSRTTITSLTTIFVVTVLFLFGGESLKSFTFSLLIGLIVGTYSSVVIASNIALELHERYYKKELQR</sequence>
<dbReference type="PRINTS" id="PR01755">
    <property type="entry name" value="SECFTRNLCASE"/>
</dbReference>
<dbReference type="PANTHER" id="PTHR30081:SF8">
    <property type="entry name" value="PROTEIN TRANSLOCASE SUBUNIT SECF"/>
    <property type="match status" value="1"/>
</dbReference>
<accession>A0A521FDY9</accession>
<evidence type="ECO:0000256" key="3">
    <source>
        <dbReference type="ARBA" id="ARBA00022475"/>
    </source>
</evidence>
<protein>
    <recommendedName>
        <fullName evidence="9">Protein-export membrane protein SecF</fullName>
    </recommendedName>
</protein>
<evidence type="ECO:0000256" key="4">
    <source>
        <dbReference type="ARBA" id="ARBA00022692"/>
    </source>
</evidence>
<reference evidence="11 12" key="1">
    <citation type="submission" date="2017-05" db="EMBL/GenBank/DDBJ databases">
        <authorList>
            <person name="Varghese N."/>
            <person name="Submissions S."/>
        </authorList>
    </citation>
    <scope>NUCLEOTIDE SEQUENCE [LARGE SCALE GENOMIC DNA]</scope>
    <source>
        <strain evidence="11 12">DSM 21194</strain>
    </source>
</reference>
<gene>
    <name evidence="9" type="primary">secF</name>
    <name evidence="11" type="ORF">SAMN06265218_13114</name>
</gene>
<evidence type="ECO:0000256" key="6">
    <source>
        <dbReference type="ARBA" id="ARBA00022989"/>
    </source>
</evidence>
<keyword evidence="3 9" id="KW-1003">Cell membrane</keyword>
<evidence type="ECO:0000256" key="8">
    <source>
        <dbReference type="ARBA" id="ARBA00023136"/>
    </source>
</evidence>
<comment type="function">
    <text evidence="9">Part of the Sec protein translocase complex. Interacts with the SecYEG preprotein conducting channel. SecDF uses the proton motive force (PMF) to complete protein translocation after the ATP-dependent function of SecA.</text>
</comment>
<dbReference type="AlphaFoldDB" id="A0A521FDY9"/>
<evidence type="ECO:0000256" key="1">
    <source>
        <dbReference type="ARBA" id="ARBA00004651"/>
    </source>
</evidence>
<dbReference type="InterPro" id="IPR022813">
    <property type="entry name" value="SecD/SecF_arch_bac"/>
</dbReference>
<dbReference type="GO" id="GO:0005886">
    <property type="term" value="C:plasma membrane"/>
    <property type="evidence" value="ECO:0007669"/>
    <property type="project" value="UniProtKB-SubCell"/>
</dbReference>